<evidence type="ECO:0000313" key="17">
    <source>
        <dbReference type="Proteomes" id="UP000177564"/>
    </source>
</evidence>
<evidence type="ECO:0000256" key="10">
    <source>
        <dbReference type="ARBA" id="ARBA00023125"/>
    </source>
</evidence>
<evidence type="ECO:0000256" key="7">
    <source>
        <dbReference type="ARBA" id="ARBA00022771"/>
    </source>
</evidence>
<keyword evidence="5 12" id="KW-0235">DNA replication</keyword>
<dbReference type="GO" id="GO:0003899">
    <property type="term" value="F:DNA-directed RNA polymerase activity"/>
    <property type="evidence" value="ECO:0007669"/>
    <property type="project" value="UniProtKB-UniRule"/>
</dbReference>
<dbReference type="Gene3D" id="3.40.1360.10">
    <property type="match status" value="1"/>
</dbReference>
<dbReference type="SUPFAM" id="SSF56731">
    <property type="entry name" value="DNA primase core"/>
    <property type="match status" value="1"/>
</dbReference>
<evidence type="ECO:0000256" key="5">
    <source>
        <dbReference type="ARBA" id="ARBA00022705"/>
    </source>
</evidence>
<evidence type="ECO:0000259" key="15">
    <source>
        <dbReference type="PROSITE" id="PS50880"/>
    </source>
</evidence>
<dbReference type="PIRSF" id="PIRSF002811">
    <property type="entry name" value="DnaG"/>
    <property type="match status" value="1"/>
</dbReference>
<dbReference type="GO" id="GO:0000428">
    <property type="term" value="C:DNA-directed RNA polymerase complex"/>
    <property type="evidence" value="ECO:0007669"/>
    <property type="project" value="UniProtKB-KW"/>
</dbReference>
<keyword evidence="6 12" id="KW-0479">Metal-binding</keyword>
<evidence type="ECO:0000313" key="16">
    <source>
        <dbReference type="EMBL" id="OGC83335.1"/>
    </source>
</evidence>
<dbReference type="SMART" id="SM00493">
    <property type="entry name" value="TOPRIM"/>
    <property type="match status" value="1"/>
</dbReference>
<reference evidence="16 17" key="1">
    <citation type="journal article" date="2016" name="Nat. Commun.">
        <title>Thousands of microbial genomes shed light on interconnected biogeochemical processes in an aquifer system.</title>
        <authorList>
            <person name="Anantharaman K."/>
            <person name="Brown C.T."/>
            <person name="Hug L.A."/>
            <person name="Sharon I."/>
            <person name="Castelle C.J."/>
            <person name="Probst A.J."/>
            <person name="Thomas B.C."/>
            <person name="Singh A."/>
            <person name="Wilkins M.J."/>
            <person name="Karaoz U."/>
            <person name="Brodie E.L."/>
            <person name="Williams K.H."/>
            <person name="Hubbard S.S."/>
            <person name="Banfield J.F."/>
        </authorList>
    </citation>
    <scope>NUCLEOTIDE SEQUENCE [LARGE SCALE GENOMIC DNA]</scope>
</reference>
<evidence type="ECO:0000256" key="2">
    <source>
        <dbReference type="ARBA" id="ARBA00022515"/>
    </source>
</evidence>
<dbReference type="STRING" id="1797240.A3D68_00500"/>
<keyword evidence="4 12" id="KW-0548">Nucleotidyltransferase</keyword>
<dbReference type="Proteomes" id="UP000177564">
    <property type="component" value="Unassembled WGS sequence"/>
</dbReference>
<dbReference type="AlphaFoldDB" id="A0A1F4XNP4"/>
<comment type="caution">
    <text evidence="16">The sequence shown here is derived from an EMBL/GenBank/DDBJ whole genome shotgun (WGS) entry which is preliminary data.</text>
</comment>
<evidence type="ECO:0000256" key="14">
    <source>
        <dbReference type="PIRSR" id="PIRSR002811-1"/>
    </source>
</evidence>
<dbReference type="SUPFAM" id="SSF57783">
    <property type="entry name" value="Zinc beta-ribbon"/>
    <property type="match status" value="1"/>
</dbReference>
<feature type="domain" description="Toprim" evidence="15">
    <location>
        <begin position="261"/>
        <end position="342"/>
    </location>
</feature>
<dbReference type="InterPro" id="IPR006171">
    <property type="entry name" value="TOPRIM_dom"/>
</dbReference>
<keyword evidence="11 12" id="KW-0804">Transcription</keyword>
<dbReference type="PANTHER" id="PTHR30313">
    <property type="entry name" value="DNA PRIMASE"/>
    <property type="match status" value="1"/>
</dbReference>
<accession>A0A1F4XNP4</accession>
<comment type="subunit">
    <text evidence="12">Monomer. Interacts with DnaB.</text>
</comment>
<dbReference type="CDD" id="cd03364">
    <property type="entry name" value="TOPRIM_DnaG_primases"/>
    <property type="match status" value="1"/>
</dbReference>
<dbReference type="InterPro" id="IPR034151">
    <property type="entry name" value="TOPRIM_DnaG_bac"/>
</dbReference>
<dbReference type="HAMAP" id="MF_00974">
    <property type="entry name" value="DNA_primase_DnaG"/>
    <property type="match status" value="1"/>
</dbReference>
<keyword evidence="7 12" id="KW-0863">Zinc-finger</keyword>
<keyword evidence="9" id="KW-0460">Magnesium</keyword>
<keyword evidence="8 12" id="KW-0862">Zinc</keyword>
<dbReference type="InterPro" id="IPR050219">
    <property type="entry name" value="DnaG_primase"/>
</dbReference>
<dbReference type="InterPro" id="IPR037068">
    <property type="entry name" value="DNA_primase_core_N_sf"/>
</dbReference>
<dbReference type="SMART" id="SM00400">
    <property type="entry name" value="ZnF_CHCC"/>
    <property type="match status" value="1"/>
</dbReference>
<dbReference type="FunFam" id="3.90.580.10:FF:000001">
    <property type="entry name" value="DNA primase"/>
    <property type="match status" value="1"/>
</dbReference>
<dbReference type="InterPro" id="IPR030846">
    <property type="entry name" value="DnaG_bac"/>
</dbReference>
<evidence type="ECO:0000256" key="1">
    <source>
        <dbReference type="ARBA" id="ARBA00022478"/>
    </source>
</evidence>
<dbReference type="Pfam" id="PF01807">
    <property type="entry name" value="Zn_ribbon_DnaG"/>
    <property type="match status" value="1"/>
</dbReference>
<dbReference type="GO" id="GO:1990077">
    <property type="term" value="C:primosome complex"/>
    <property type="evidence" value="ECO:0007669"/>
    <property type="project" value="UniProtKB-KW"/>
</dbReference>
<evidence type="ECO:0000256" key="4">
    <source>
        <dbReference type="ARBA" id="ARBA00022695"/>
    </source>
</evidence>
<dbReference type="InterPro" id="IPR006295">
    <property type="entry name" value="DNA_primase_DnaG"/>
</dbReference>
<evidence type="ECO:0000256" key="3">
    <source>
        <dbReference type="ARBA" id="ARBA00022679"/>
    </source>
</evidence>
<dbReference type="InterPro" id="IPR002694">
    <property type="entry name" value="Znf_CHC2"/>
</dbReference>
<dbReference type="Pfam" id="PF08275">
    <property type="entry name" value="DNAG_N"/>
    <property type="match status" value="1"/>
</dbReference>
<name>A0A1F4XNP4_9BACT</name>
<comment type="domain">
    <text evidence="12">Contains an N-terminal zinc-binding domain, a central core domain that contains the primase activity, and a C-terminal DnaB-binding domain.</text>
</comment>
<dbReference type="EC" id="2.7.7.101" evidence="12"/>
<protein>
    <recommendedName>
        <fullName evidence="12 13">DNA primase</fullName>
        <ecNumber evidence="12">2.7.7.101</ecNumber>
    </recommendedName>
</protein>
<dbReference type="InterPro" id="IPR013264">
    <property type="entry name" value="DNAG_N"/>
</dbReference>
<evidence type="ECO:0000256" key="11">
    <source>
        <dbReference type="ARBA" id="ARBA00023163"/>
    </source>
</evidence>
<keyword evidence="2 12" id="KW-0639">Primosome</keyword>
<comment type="function">
    <text evidence="12 13">RNA polymerase that catalyzes the synthesis of short RNA molecules used as primers for DNA polymerase during DNA replication.</text>
</comment>
<evidence type="ECO:0000256" key="8">
    <source>
        <dbReference type="ARBA" id="ARBA00022833"/>
    </source>
</evidence>
<comment type="cofactor">
    <cofactor evidence="12 13 14">
        <name>Zn(2+)</name>
        <dbReference type="ChEBI" id="CHEBI:29105"/>
    </cofactor>
    <text evidence="12 13 14">Binds 1 zinc ion per monomer.</text>
</comment>
<dbReference type="PANTHER" id="PTHR30313:SF2">
    <property type="entry name" value="DNA PRIMASE"/>
    <property type="match status" value="1"/>
</dbReference>
<evidence type="ECO:0000256" key="9">
    <source>
        <dbReference type="ARBA" id="ARBA00022842"/>
    </source>
</evidence>
<dbReference type="GO" id="GO:0003677">
    <property type="term" value="F:DNA binding"/>
    <property type="evidence" value="ECO:0007669"/>
    <property type="project" value="UniProtKB-KW"/>
</dbReference>
<dbReference type="GO" id="GO:0006269">
    <property type="term" value="P:DNA replication, synthesis of primer"/>
    <property type="evidence" value="ECO:0007669"/>
    <property type="project" value="UniProtKB-UniRule"/>
</dbReference>
<dbReference type="GO" id="GO:0008270">
    <property type="term" value="F:zinc ion binding"/>
    <property type="evidence" value="ECO:0007669"/>
    <property type="project" value="UniProtKB-UniRule"/>
</dbReference>
<dbReference type="Gene3D" id="3.90.980.10">
    <property type="entry name" value="DNA primase, catalytic core, N-terminal domain"/>
    <property type="match status" value="1"/>
</dbReference>
<keyword evidence="10 12" id="KW-0238">DNA-binding</keyword>
<keyword evidence="3 12" id="KW-0808">Transferase</keyword>
<proteinExistence type="inferred from homology"/>
<evidence type="ECO:0000256" key="12">
    <source>
        <dbReference type="HAMAP-Rule" id="MF_00974"/>
    </source>
</evidence>
<dbReference type="InterPro" id="IPR036977">
    <property type="entry name" value="DNA_primase_Znf_CHC2"/>
</dbReference>
<dbReference type="NCBIfam" id="TIGR01391">
    <property type="entry name" value="dnaG"/>
    <property type="match status" value="1"/>
</dbReference>
<comment type="catalytic activity">
    <reaction evidence="12">
        <text>ssDNA + n NTP = ssDNA/pppN(pN)n-1 hybrid + (n-1) diphosphate.</text>
        <dbReference type="EC" id="2.7.7.101"/>
    </reaction>
</comment>
<dbReference type="EMBL" id="MEWU01000023">
    <property type="protein sequence ID" value="OGC83335.1"/>
    <property type="molecule type" value="Genomic_DNA"/>
</dbReference>
<dbReference type="PROSITE" id="PS50880">
    <property type="entry name" value="TOPRIM"/>
    <property type="match status" value="1"/>
</dbReference>
<keyword evidence="1 12" id="KW-0240">DNA-directed RNA polymerase</keyword>
<dbReference type="GO" id="GO:0005737">
    <property type="term" value="C:cytoplasm"/>
    <property type="evidence" value="ECO:0007669"/>
    <property type="project" value="TreeGrafter"/>
</dbReference>
<evidence type="ECO:0000256" key="6">
    <source>
        <dbReference type="ARBA" id="ARBA00022723"/>
    </source>
</evidence>
<dbReference type="Gene3D" id="3.90.580.10">
    <property type="entry name" value="Zinc finger, CHC2-type domain"/>
    <property type="match status" value="1"/>
</dbReference>
<feature type="zinc finger region" description="CHC2-type" evidence="12 14">
    <location>
        <begin position="36"/>
        <end position="60"/>
    </location>
</feature>
<evidence type="ECO:0000256" key="13">
    <source>
        <dbReference type="PIRNR" id="PIRNR002811"/>
    </source>
</evidence>
<dbReference type="Pfam" id="PF13155">
    <property type="entry name" value="Toprim_2"/>
    <property type="match status" value="1"/>
</dbReference>
<comment type="similarity">
    <text evidence="12 13">Belongs to the DnaG primase family.</text>
</comment>
<sequence length="565" mass="63078">MAGSDVEKIKARLNIADVVGQYVPLKKAGRNYTARCPFHKERTPSFFVSPERGTYMCFGCGEKGDAFSFVQKMEGSDFPTVLAQLAEKAGVTLEHRAPKRPEDKQKEEHLREVCEDAAVFFEAKLAERKDVQEYLRKRGVEPTTKAVWRLGYAPAAWEELSKHLFAKGFSKEHIVEAGFAIRSEKKPGEIFDRFRGRIIFPIMDTGGRVVAVSGRYFEKVHGSRDDDEPAKYVNSPETLLFKKSRILYGFDRAKQAIRKADCILLVEGQFDLILAHQSGLPFTVALSGTALTQEHLSLLGRFSKRLILALDADQAGLRSGLKSTIMALKDGFEVKVPTFPEGKDPADLAGQNSELLKAAIRTSKPAVEFFLDAVRDSLPVGRHGDDRAYERLVEAQVLPLIAALKSRIEQAHFVSLVAARLKVPEDAVMAEVAKRPALTEPTENLQPVAPTMPELSSFERAVGMLLYHFSGGEKDGPMHKRLIELVGIERVQTLEEKLMPHAEALRFSFDSECDASENEVDVVGDMLRRVEEHTVGEELSQAGEDTKKITELARRQQELRKRVST</sequence>
<gene>
    <name evidence="12" type="primary">dnaG</name>
    <name evidence="16" type="ORF">A3D68_00500</name>
</gene>
<organism evidence="16 17">
    <name type="scientific">Candidatus Adlerbacteria bacterium RIFCSPHIGHO2_02_FULL_52_17</name>
    <dbReference type="NCBI Taxonomy" id="1797240"/>
    <lineage>
        <taxon>Bacteria</taxon>
        <taxon>Candidatus Adleribacteriota</taxon>
    </lineage>
</organism>